<keyword evidence="4" id="KW-1185">Reference proteome</keyword>
<gene>
    <name evidence="3" type="ORF">ACFQL9_06540</name>
</gene>
<dbReference type="InterPro" id="IPR051276">
    <property type="entry name" value="Saccharopine_DH-like_oxidrdct"/>
</dbReference>
<dbReference type="Gene3D" id="3.40.50.720">
    <property type="entry name" value="NAD(P)-binding Rossmann-like Domain"/>
    <property type="match status" value="1"/>
</dbReference>
<comment type="caution">
    <text evidence="3">The sequence shown here is derived from an EMBL/GenBank/DDBJ whole genome shotgun (WGS) entry which is preliminary data.</text>
</comment>
<protein>
    <submittedName>
        <fullName evidence="3">Saccharopine dehydrogenase family protein</fullName>
    </submittedName>
</protein>
<evidence type="ECO:0000313" key="4">
    <source>
        <dbReference type="Proteomes" id="UP001596461"/>
    </source>
</evidence>
<name>A0ABD5WCR1_9EURY</name>
<accession>A0ABD5WCR1</accession>
<feature type="region of interest" description="Disordered" evidence="1">
    <location>
        <begin position="230"/>
        <end position="252"/>
    </location>
</feature>
<dbReference type="InterPro" id="IPR036291">
    <property type="entry name" value="NAD(P)-bd_dom_sf"/>
</dbReference>
<dbReference type="SUPFAM" id="SSF51735">
    <property type="entry name" value="NAD(P)-binding Rossmann-fold domains"/>
    <property type="match status" value="1"/>
</dbReference>
<dbReference type="PANTHER" id="PTHR12286:SF5">
    <property type="entry name" value="SACCHAROPINE DEHYDROGENASE-LIKE OXIDOREDUCTASE"/>
    <property type="match status" value="1"/>
</dbReference>
<dbReference type="PANTHER" id="PTHR12286">
    <property type="entry name" value="SACCHAROPINE DEHYDROGENASE-LIKE OXIDOREDUCTASE"/>
    <property type="match status" value="1"/>
</dbReference>
<dbReference type="RefSeq" id="WP_284032059.1">
    <property type="nucleotide sequence ID" value="NZ_CP126154.1"/>
</dbReference>
<feature type="region of interest" description="Disordered" evidence="1">
    <location>
        <begin position="59"/>
        <end position="78"/>
    </location>
</feature>
<evidence type="ECO:0000259" key="2">
    <source>
        <dbReference type="Pfam" id="PF03435"/>
    </source>
</evidence>
<dbReference type="GeneID" id="81123883"/>
<dbReference type="AlphaFoldDB" id="A0ABD5WCR1"/>
<sequence>MSDHDREYDVVLWGATGFTGRLVADYLAGRYGASDLDWALAGRSEGRLADVRRELAADHGDAGAGGDSDNDGDGDAEGLADLDVLTGDAFDRDSLDAIAERTAVVCTTVGPYATYGSELVAACVEHGTNYCDLSGEVHWMRRTIDEHHERAVETGARIVHGCGFDSVPSDVGTLLLQTHAGEELGAYCDEVRGHVSIRGGAFSGGTIASMVEMYREGATDRDVRRILADPRALDPPESRGAPAERPQRGVSYDRERDTWTAPFVMAQINEPVVRRSNALLGYPWGHTFRYGEALRTGDGVKGAATAGALAAGQGLLAGALSVGPLREALDRYVLPDPGDGPDEETIEGSSFRMRLRGTGASDDHPGGFAVEATVRGDRDPGYGSTCRMLGESAVCLARGEVDSPHDGGVLTPASGIGLPLIDRLEGTGVSFDVETVERGD</sequence>
<organism evidence="3 4">
    <name type="scientific">Halobaculum lipolyticum</name>
    <dbReference type="NCBI Taxonomy" id="3032001"/>
    <lineage>
        <taxon>Archaea</taxon>
        <taxon>Methanobacteriati</taxon>
        <taxon>Methanobacteriota</taxon>
        <taxon>Stenosarchaea group</taxon>
        <taxon>Halobacteria</taxon>
        <taxon>Halobacteriales</taxon>
        <taxon>Haloferacaceae</taxon>
        <taxon>Halobaculum</taxon>
    </lineage>
</organism>
<dbReference type="EMBL" id="JBHTAH010000004">
    <property type="protein sequence ID" value="MFC7069295.1"/>
    <property type="molecule type" value="Genomic_DNA"/>
</dbReference>
<reference evidence="3 4" key="1">
    <citation type="journal article" date="2019" name="Int. J. Syst. Evol. Microbiol.">
        <title>The Global Catalogue of Microorganisms (GCM) 10K type strain sequencing project: providing services to taxonomists for standard genome sequencing and annotation.</title>
        <authorList>
            <consortium name="The Broad Institute Genomics Platform"/>
            <consortium name="The Broad Institute Genome Sequencing Center for Infectious Disease"/>
            <person name="Wu L."/>
            <person name="Ma J."/>
        </authorList>
    </citation>
    <scope>NUCLEOTIDE SEQUENCE [LARGE SCALE GENOMIC DNA]</scope>
    <source>
        <strain evidence="3 4">DT31</strain>
    </source>
</reference>
<dbReference type="Proteomes" id="UP001596461">
    <property type="component" value="Unassembled WGS sequence"/>
</dbReference>
<proteinExistence type="predicted"/>
<feature type="compositionally biased region" description="Acidic residues" evidence="1">
    <location>
        <begin position="68"/>
        <end position="78"/>
    </location>
</feature>
<dbReference type="InterPro" id="IPR005097">
    <property type="entry name" value="Sacchrp_dh_NADP-bd"/>
</dbReference>
<evidence type="ECO:0000313" key="3">
    <source>
        <dbReference type="EMBL" id="MFC7069295.1"/>
    </source>
</evidence>
<dbReference type="Pfam" id="PF03435">
    <property type="entry name" value="Sacchrp_dh_NADP"/>
    <property type="match status" value="1"/>
</dbReference>
<evidence type="ECO:0000256" key="1">
    <source>
        <dbReference type="SAM" id="MobiDB-lite"/>
    </source>
</evidence>
<feature type="domain" description="Saccharopine dehydrogenase NADP binding" evidence="2">
    <location>
        <begin position="10"/>
        <end position="159"/>
    </location>
</feature>